<evidence type="ECO:0000259" key="1">
    <source>
        <dbReference type="Pfam" id="PF12657"/>
    </source>
</evidence>
<accession>A0AAV5AAB5</accession>
<protein>
    <recommendedName>
        <fullName evidence="1">Transcription factor IIIC 90kDa subunit N-terminal domain-containing protein</fullName>
    </recommendedName>
</protein>
<gene>
    <name evidence="2" type="ORF">Clacol_003893</name>
</gene>
<organism evidence="2 3">
    <name type="scientific">Clathrus columnatus</name>
    <dbReference type="NCBI Taxonomy" id="1419009"/>
    <lineage>
        <taxon>Eukaryota</taxon>
        <taxon>Fungi</taxon>
        <taxon>Dikarya</taxon>
        <taxon>Basidiomycota</taxon>
        <taxon>Agaricomycotina</taxon>
        <taxon>Agaricomycetes</taxon>
        <taxon>Phallomycetidae</taxon>
        <taxon>Phallales</taxon>
        <taxon>Clathraceae</taxon>
        <taxon>Clathrus</taxon>
    </lineage>
</organism>
<keyword evidence="3" id="KW-1185">Reference proteome</keyword>
<name>A0AAV5AAB5_9AGAM</name>
<reference evidence="2" key="1">
    <citation type="submission" date="2021-10" db="EMBL/GenBank/DDBJ databases">
        <title>De novo Genome Assembly of Clathrus columnatus (Basidiomycota, Fungi) Using Illumina and Nanopore Sequence Data.</title>
        <authorList>
            <person name="Ogiso-Tanaka E."/>
            <person name="Itagaki H."/>
            <person name="Hosoya T."/>
            <person name="Hosaka K."/>
        </authorList>
    </citation>
    <scope>NUCLEOTIDE SEQUENCE</scope>
    <source>
        <strain evidence="2">MO-923</strain>
    </source>
</reference>
<evidence type="ECO:0000313" key="3">
    <source>
        <dbReference type="Proteomes" id="UP001050691"/>
    </source>
</evidence>
<dbReference type="InterPro" id="IPR024761">
    <property type="entry name" value="TFIIIC_delta_N"/>
</dbReference>
<feature type="domain" description="Transcription factor IIIC 90kDa subunit N-terminal" evidence="1">
    <location>
        <begin position="26"/>
        <end position="282"/>
    </location>
</feature>
<evidence type="ECO:0000313" key="2">
    <source>
        <dbReference type="EMBL" id="GJJ09669.1"/>
    </source>
</evidence>
<dbReference type="AlphaFoldDB" id="A0AAV5AAB5"/>
<sequence>MSNSQKLSHLSFPVAVPKPSPRNMQWSEDGQLFILSRNAIHILVGSVYFISTYSQLFKLQKTPELHMDPTLFSFLNPQLSSAGETPEEVKWQTNLIEIDKKPHQDWASSSDDWGALSLGSLDVSWVAMAPSPTNSSKSSCCVVVALTSNLEVSLWSPSKNHISGEWQKHSEIAREASYACSILGIMNSIESRVKLKDWNFRETGLSYIKAIQIAEDWILDITWSQWFRRDDGHHSAYIVCSAGDGSIYHVQIKISLDSREFKVESIGITNLHPADSTPTTALLLIENEDYGDDFEKVGLDDRIYVSGVIDYDRMGTLGWFYECVSTLTFTRCSGG</sequence>
<dbReference type="Pfam" id="PF12657">
    <property type="entry name" value="TFIIIC_delta"/>
    <property type="match status" value="1"/>
</dbReference>
<dbReference type="EMBL" id="BPWL01000004">
    <property type="protein sequence ID" value="GJJ09669.1"/>
    <property type="molecule type" value="Genomic_DNA"/>
</dbReference>
<dbReference type="Proteomes" id="UP001050691">
    <property type="component" value="Unassembled WGS sequence"/>
</dbReference>
<proteinExistence type="predicted"/>
<comment type="caution">
    <text evidence="2">The sequence shown here is derived from an EMBL/GenBank/DDBJ whole genome shotgun (WGS) entry which is preliminary data.</text>
</comment>